<evidence type="ECO:0000256" key="3">
    <source>
        <dbReference type="SAM" id="SignalP"/>
    </source>
</evidence>
<feature type="region of interest" description="Disordered" evidence="1">
    <location>
        <begin position="250"/>
        <end position="272"/>
    </location>
</feature>
<keyword evidence="2" id="KW-0812">Transmembrane</keyword>
<feature type="transmembrane region" description="Helical" evidence="2">
    <location>
        <begin position="301"/>
        <end position="319"/>
    </location>
</feature>
<comment type="caution">
    <text evidence="4">The sequence shown here is derived from an EMBL/GenBank/DDBJ whole genome shotgun (WGS) entry which is preliminary data.</text>
</comment>
<keyword evidence="2" id="KW-1133">Transmembrane helix</keyword>
<reference evidence="4" key="1">
    <citation type="journal article" date="2021" name="Nat. Commun.">
        <title>Genetic determinants of endophytism in the Arabidopsis root mycobiome.</title>
        <authorList>
            <person name="Mesny F."/>
            <person name="Miyauchi S."/>
            <person name="Thiergart T."/>
            <person name="Pickel B."/>
            <person name="Atanasova L."/>
            <person name="Karlsson M."/>
            <person name="Huettel B."/>
            <person name="Barry K.W."/>
            <person name="Haridas S."/>
            <person name="Chen C."/>
            <person name="Bauer D."/>
            <person name="Andreopoulos W."/>
            <person name="Pangilinan J."/>
            <person name="LaButti K."/>
            <person name="Riley R."/>
            <person name="Lipzen A."/>
            <person name="Clum A."/>
            <person name="Drula E."/>
            <person name="Henrissat B."/>
            <person name="Kohler A."/>
            <person name="Grigoriev I.V."/>
            <person name="Martin F.M."/>
            <person name="Hacquard S."/>
        </authorList>
    </citation>
    <scope>NUCLEOTIDE SEQUENCE</scope>
    <source>
        <strain evidence="4">MPI-CAGE-CH-0235</strain>
    </source>
</reference>
<keyword evidence="2" id="KW-0472">Membrane</keyword>
<evidence type="ECO:0000313" key="5">
    <source>
        <dbReference type="Proteomes" id="UP000813444"/>
    </source>
</evidence>
<evidence type="ECO:0000313" key="4">
    <source>
        <dbReference type="EMBL" id="KAH7326618.1"/>
    </source>
</evidence>
<organism evidence="4 5">
    <name type="scientific">Stachybotrys elegans</name>
    <dbReference type="NCBI Taxonomy" id="80388"/>
    <lineage>
        <taxon>Eukaryota</taxon>
        <taxon>Fungi</taxon>
        <taxon>Dikarya</taxon>
        <taxon>Ascomycota</taxon>
        <taxon>Pezizomycotina</taxon>
        <taxon>Sordariomycetes</taxon>
        <taxon>Hypocreomycetidae</taxon>
        <taxon>Hypocreales</taxon>
        <taxon>Stachybotryaceae</taxon>
        <taxon>Stachybotrys</taxon>
    </lineage>
</organism>
<feature type="transmembrane region" description="Helical" evidence="2">
    <location>
        <begin position="211"/>
        <end position="239"/>
    </location>
</feature>
<dbReference type="Proteomes" id="UP000813444">
    <property type="component" value="Unassembled WGS sequence"/>
</dbReference>
<feature type="signal peptide" evidence="3">
    <location>
        <begin position="1"/>
        <end position="20"/>
    </location>
</feature>
<protein>
    <submittedName>
        <fullName evidence="4">Uncharacterized protein</fullName>
    </submittedName>
</protein>
<dbReference type="OrthoDB" id="5425848at2759"/>
<sequence length="400" mass="42788">MRPSSSSSGLLLLLAAVASATPYPKDDIHDAGYSYLLPRQCDSYCGAENQYCCDRGETCTTVDGNRATCLARGAVYGEYTTTWTETRTFTSTIMTYYEPPPAPTPGQICTPTQDDWEPCGEICCAGWQTCARTGQCSARPGFEDGTTVTITTDGIVTTRYSAPFRITGVTTVTISGVPSATAPPTTTETGDSDTIGAGGGDEDDGGLSPGAIAGIVIGSLVGVGLLLLLCFCCIARGIWNACFGGSKRRERTETVEEHYSRHGSRPPSAYARRERHGGWFGFGRRPSSPGAHSEKKKSGGGWWLGLAGAAATMLALLNLRKDKKPADRRSRSRYSNSYYSYSSSDPTQALGEGLTELTAAERPSLITPEARVLRTSAQPTCTFHSYIWARRAVGLHILCT</sequence>
<feature type="chain" id="PRO_5035425545" evidence="3">
    <location>
        <begin position="21"/>
        <end position="400"/>
    </location>
</feature>
<dbReference type="PANTHER" id="PTHR16861:SF10">
    <property type="entry name" value="MID2 DOMAIN-CONTAINING PROTEIN"/>
    <property type="match status" value="1"/>
</dbReference>
<feature type="compositionally biased region" description="Low complexity" evidence="1">
    <location>
        <begin position="177"/>
        <end position="195"/>
    </location>
</feature>
<dbReference type="AlphaFoldDB" id="A0A8K0SWS7"/>
<evidence type="ECO:0000256" key="1">
    <source>
        <dbReference type="SAM" id="MobiDB-lite"/>
    </source>
</evidence>
<name>A0A8K0SWS7_9HYPO</name>
<gene>
    <name evidence="4" type="ORF">B0I35DRAFT_475246</name>
</gene>
<accession>A0A8K0SWS7</accession>
<dbReference type="PANTHER" id="PTHR16861">
    <property type="entry name" value="GLYCOPROTEIN 38"/>
    <property type="match status" value="1"/>
</dbReference>
<keyword evidence="3" id="KW-0732">Signal</keyword>
<feature type="compositionally biased region" description="Low complexity" evidence="1">
    <location>
        <begin position="333"/>
        <end position="344"/>
    </location>
</feature>
<proteinExistence type="predicted"/>
<evidence type="ECO:0000256" key="2">
    <source>
        <dbReference type="SAM" id="Phobius"/>
    </source>
</evidence>
<feature type="region of interest" description="Disordered" evidence="1">
    <location>
        <begin position="326"/>
        <end position="348"/>
    </location>
</feature>
<keyword evidence="5" id="KW-1185">Reference proteome</keyword>
<feature type="region of interest" description="Disordered" evidence="1">
    <location>
        <begin position="177"/>
        <end position="203"/>
    </location>
</feature>
<feature type="compositionally biased region" description="Basic and acidic residues" evidence="1">
    <location>
        <begin position="250"/>
        <end position="260"/>
    </location>
</feature>
<dbReference type="EMBL" id="JAGPNK010000002">
    <property type="protein sequence ID" value="KAH7326618.1"/>
    <property type="molecule type" value="Genomic_DNA"/>
</dbReference>